<evidence type="ECO:0000313" key="2">
    <source>
        <dbReference type="EMBL" id="KKK48801.1"/>
    </source>
</evidence>
<evidence type="ECO:0000256" key="1">
    <source>
        <dbReference type="SAM" id="Phobius"/>
    </source>
</evidence>
<accession>A0A0F8YL19</accession>
<feature type="transmembrane region" description="Helical" evidence="1">
    <location>
        <begin position="44"/>
        <end position="64"/>
    </location>
</feature>
<keyword evidence="1" id="KW-1133">Transmembrane helix</keyword>
<comment type="caution">
    <text evidence="2">The sequence shown here is derived from an EMBL/GenBank/DDBJ whole genome shotgun (WGS) entry which is preliminary data.</text>
</comment>
<name>A0A0F8YL19_9ZZZZ</name>
<dbReference type="AlphaFoldDB" id="A0A0F8YL19"/>
<reference evidence="2" key="1">
    <citation type="journal article" date="2015" name="Nature">
        <title>Complex archaea that bridge the gap between prokaryotes and eukaryotes.</title>
        <authorList>
            <person name="Spang A."/>
            <person name="Saw J.H."/>
            <person name="Jorgensen S.L."/>
            <person name="Zaremba-Niedzwiedzka K."/>
            <person name="Martijn J."/>
            <person name="Lind A.E."/>
            <person name="van Eijk R."/>
            <person name="Schleper C."/>
            <person name="Guy L."/>
            <person name="Ettema T.J."/>
        </authorList>
    </citation>
    <scope>NUCLEOTIDE SEQUENCE</scope>
</reference>
<protein>
    <submittedName>
        <fullName evidence="2">Uncharacterized protein</fullName>
    </submittedName>
</protein>
<gene>
    <name evidence="2" type="ORF">LCGC14_3141450</name>
</gene>
<organism evidence="2">
    <name type="scientific">marine sediment metagenome</name>
    <dbReference type="NCBI Taxonomy" id="412755"/>
    <lineage>
        <taxon>unclassified sequences</taxon>
        <taxon>metagenomes</taxon>
        <taxon>ecological metagenomes</taxon>
    </lineage>
</organism>
<dbReference type="EMBL" id="LAZR01068885">
    <property type="protein sequence ID" value="KKK48801.1"/>
    <property type="molecule type" value="Genomic_DNA"/>
</dbReference>
<keyword evidence="1" id="KW-0472">Membrane</keyword>
<keyword evidence="1" id="KW-0812">Transmembrane</keyword>
<sequence length="89" mass="10787">VLEAERHARVQRPRTWILVTPEMQRAVERLRALQRWLRRWRTQLYICALVVCMCALVWAAWGLHAHWRGYREPWRNLLALTTQAARALW</sequence>
<proteinExistence type="predicted"/>
<feature type="non-terminal residue" evidence="2">
    <location>
        <position position="1"/>
    </location>
</feature>